<dbReference type="AlphaFoldDB" id="A0A1I2QZU3"/>
<dbReference type="SMART" id="SM00460">
    <property type="entry name" value="TGc"/>
    <property type="match status" value="1"/>
</dbReference>
<name>A0A1I2QZU3_9GAMM</name>
<keyword evidence="3" id="KW-1185">Reference proteome</keyword>
<sequence length="276" mass="30552">MHFVKISSELVYTVDSPASFVFSIAAANTDHQKTIEENLTISPAIDTEWCQLNDFGCRGLRLKVEPCELNVRYSATVQLSPETEQVRYLNEVDHKALPTSVLPFLNPSRYCESDRLGRLAWKEFGQLQRGYSRVNEICNWVNAHIDYVAGSTDASSSACDVLIQRAGVCRDFAHVSIALCRALGIPARYVSGYAVGLEPPDFHGFFEVYLEDRWYLFDATRMAPISGLVRIGIGRDAADSSFANIVGEATMKSIKVEATSADSNFLYDNGNPVSTA</sequence>
<dbReference type="PANTHER" id="PTHR33490:SF12">
    <property type="entry name" value="BLL5557 PROTEIN"/>
    <property type="match status" value="1"/>
</dbReference>
<dbReference type="GO" id="GO:0006508">
    <property type="term" value="P:proteolysis"/>
    <property type="evidence" value="ECO:0007669"/>
    <property type="project" value="UniProtKB-KW"/>
</dbReference>
<evidence type="ECO:0000313" key="2">
    <source>
        <dbReference type="EMBL" id="SFG31136.1"/>
    </source>
</evidence>
<dbReference type="Gene3D" id="3.10.620.30">
    <property type="match status" value="1"/>
</dbReference>
<gene>
    <name evidence="2" type="ORF">SAMN05216175_105109</name>
</gene>
<dbReference type="RefSeq" id="WP_090727082.1">
    <property type="nucleotide sequence ID" value="NZ_FOOU01000005.1"/>
</dbReference>
<dbReference type="EMBL" id="FOOU01000005">
    <property type="protein sequence ID" value="SFG31136.1"/>
    <property type="molecule type" value="Genomic_DNA"/>
</dbReference>
<organism evidence="2 3">
    <name type="scientific">Neptunomonas qingdaonensis</name>
    <dbReference type="NCBI Taxonomy" id="1045558"/>
    <lineage>
        <taxon>Bacteria</taxon>
        <taxon>Pseudomonadati</taxon>
        <taxon>Pseudomonadota</taxon>
        <taxon>Gammaproteobacteria</taxon>
        <taxon>Oceanospirillales</taxon>
        <taxon>Oceanospirillaceae</taxon>
        <taxon>Neptunomonas</taxon>
    </lineage>
</organism>
<keyword evidence="2" id="KW-0378">Hydrolase</keyword>
<dbReference type="Pfam" id="PF01841">
    <property type="entry name" value="Transglut_core"/>
    <property type="match status" value="1"/>
</dbReference>
<dbReference type="GO" id="GO:0008233">
    <property type="term" value="F:peptidase activity"/>
    <property type="evidence" value="ECO:0007669"/>
    <property type="project" value="UniProtKB-KW"/>
</dbReference>
<dbReference type="SUPFAM" id="SSF54001">
    <property type="entry name" value="Cysteine proteinases"/>
    <property type="match status" value="1"/>
</dbReference>
<dbReference type="Gene3D" id="2.60.40.2250">
    <property type="match status" value="1"/>
</dbReference>
<dbReference type="Proteomes" id="UP000198623">
    <property type="component" value="Unassembled WGS sequence"/>
</dbReference>
<dbReference type="Pfam" id="PF21295">
    <property type="entry name" value="Bact_transglu_N_2"/>
    <property type="match status" value="1"/>
</dbReference>
<keyword evidence="2" id="KW-0645">Protease</keyword>
<proteinExistence type="predicted"/>
<dbReference type="InterPro" id="IPR038765">
    <property type="entry name" value="Papain-like_cys_pep_sf"/>
</dbReference>
<dbReference type="InterPro" id="IPR002931">
    <property type="entry name" value="Transglutaminase-like"/>
</dbReference>
<protein>
    <submittedName>
        <fullName evidence="2">Transglutaminase-like enzyme, putative cysteine protease</fullName>
    </submittedName>
</protein>
<evidence type="ECO:0000259" key="1">
    <source>
        <dbReference type="SMART" id="SM00460"/>
    </source>
</evidence>
<accession>A0A1I2QZU3</accession>
<dbReference type="PANTHER" id="PTHR33490">
    <property type="entry name" value="BLR5614 PROTEIN-RELATED"/>
    <property type="match status" value="1"/>
</dbReference>
<reference evidence="3" key="1">
    <citation type="submission" date="2016-10" db="EMBL/GenBank/DDBJ databases">
        <authorList>
            <person name="Varghese N."/>
            <person name="Submissions S."/>
        </authorList>
    </citation>
    <scope>NUCLEOTIDE SEQUENCE [LARGE SCALE GENOMIC DNA]</scope>
    <source>
        <strain evidence="3">CGMCC 1.10971</strain>
    </source>
</reference>
<dbReference type="OrthoDB" id="9804872at2"/>
<dbReference type="InterPro" id="IPR048930">
    <property type="entry name" value="Bact_transglu_N_2"/>
</dbReference>
<feature type="domain" description="Transglutaminase-like" evidence="1">
    <location>
        <begin position="161"/>
        <end position="221"/>
    </location>
</feature>
<dbReference type="STRING" id="1045558.SAMN05216175_105109"/>
<evidence type="ECO:0000313" key="3">
    <source>
        <dbReference type="Proteomes" id="UP000198623"/>
    </source>
</evidence>